<accession>A0A8B6X2W2</accession>
<keyword evidence="3" id="KW-0997">Cell inner membrane</keyword>
<reference evidence="17" key="1">
    <citation type="journal article" date="2002" name="Structure">
        <title>Crystallographic structure of SurA, a molecular chaperone that facilitates folding of outer membrane porins.</title>
        <authorList>
            <person name="Bitto E."/>
            <person name="McKay D.B."/>
        </authorList>
    </citation>
    <scope>NUCLEOTIDE SEQUENCE</scope>
</reference>
<dbReference type="AlphaFoldDB" id="A0A8B6X2W2"/>
<dbReference type="PROSITE" id="PS01096">
    <property type="entry name" value="PPIC_PPIASE_1"/>
    <property type="match status" value="1"/>
</dbReference>
<comment type="similarity">
    <text evidence="9">Belongs to the PpiD chaperone family.</text>
</comment>
<dbReference type="SUPFAM" id="SSF109998">
    <property type="entry name" value="Triger factor/SurA peptide-binding domain-like"/>
    <property type="match status" value="1"/>
</dbReference>
<evidence type="ECO:0000256" key="1">
    <source>
        <dbReference type="ARBA" id="ARBA00004382"/>
    </source>
</evidence>
<keyword evidence="7" id="KW-0143">Chaperone</keyword>
<keyword evidence="12" id="KW-0697">Rotamase</keyword>
<evidence type="ECO:0000256" key="6">
    <source>
        <dbReference type="ARBA" id="ARBA00023136"/>
    </source>
</evidence>
<evidence type="ECO:0000259" key="15">
    <source>
        <dbReference type="PROSITE" id="PS50198"/>
    </source>
</evidence>
<evidence type="ECO:0000256" key="13">
    <source>
        <dbReference type="SAM" id="MobiDB-lite"/>
    </source>
</evidence>
<reference evidence="17" key="2">
    <citation type="journal article" date="2011" name="J. Struct. Biol.">
        <title>The crystal structure of the leptospiral hypothetical protein LIC12922 reveals homology with the periplasmic chaperone SurA.</title>
        <authorList>
            <person name="Giuseppe P.O."/>
            <person name="Von Atzingen M."/>
            <person name="Nascimento A.L."/>
            <person name="Zanchin N.I."/>
            <person name="Guimaraes B.G."/>
        </authorList>
    </citation>
    <scope>NUCLEOTIDE SEQUENCE</scope>
</reference>
<evidence type="ECO:0000256" key="10">
    <source>
        <dbReference type="ARBA" id="ARBA00040743"/>
    </source>
</evidence>
<sequence length="626" mass="67795">MLEWIRVNKRWAQVILGLLILPFAFTGMQGYLERNARGSNPATVGDSEVTQAEFERAVASQLERLRSSMGAAFDSAALDSPEFRRSILDQMIDQKVVANGARKALVSTPDELLRRAIAGEPSLQENGRFSIERYRQLIAAQGMSERDFENRIRLGLATDQLASLPAVTANVPQLVAERFSSALAQKRTVQTAIISSDDEAHKVEPTAEQIESYYSANKQLFEIPETVSIEYLVLDASSVGSKLDVSEDDLRKFYEQNKQLYATAEQRDAAHILIAAGQGASAEEVKQAEAKANDLLAKLKASPSSFAQLARENSDDPGSKTAGGELGSFGRGMMVKPFEDAVFSLKPGQISEVVRTDFGFHIIRLNSVSGGAVKPFAEVRNQVEAEVRRQLGKRKFAEAAEQFGNLVYEQADSLKPAAERLGLVVQRADNLQRSGAGGVLSERRVLDAVFSDDAINGRHNTAAIDAGTDRLVSARVVEHSPVRTESLDVVRPKIVEAVKRQEGQAKASDKGQALLKALRAGESPELAFGAAQETDRLAPAKGLTPVAVAAIFAADDSKLPAYAGSPVSGGYAIYRITTVTAVSPESDRTRAIATQYEQMMSTAEAGAMIAGMRSREKISIHLDKSR</sequence>
<keyword evidence="2" id="KW-1003">Cell membrane</keyword>
<dbReference type="Proteomes" id="UP000675920">
    <property type="component" value="Unplaced"/>
</dbReference>
<dbReference type="GO" id="GO:0003755">
    <property type="term" value="F:peptidyl-prolyl cis-trans isomerase activity"/>
    <property type="evidence" value="ECO:0007669"/>
    <property type="project" value="UniProtKB-KW"/>
</dbReference>
<dbReference type="PANTHER" id="PTHR47529:SF1">
    <property type="entry name" value="PERIPLASMIC CHAPERONE PPID"/>
    <property type="match status" value="1"/>
</dbReference>
<evidence type="ECO:0000256" key="7">
    <source>
        <dbReference type="ARBA" id="ARBA00023186"/>
    </source>
</evidence>
<reference evidence="17" key="4">
    <citation type="submission" date="2025-08" db="UniProtKB">
        <authorList>
            <consortium name="RefSeq"/>
        </authorList>
    </citation>
    <scope>IDENTIFICATION</scope>
</reference>
<evidence type="ECO:0000256" key="9">
    <source>
        <dbReference type="ARBA" id="ARBA00038408"/>
    </source>
</evidence>
<feature type="domain" description="PpiC" evidence="15">
    <location>
        <begin position="264"/>
        <end position="367"/>
    </location>
</feature>
<evidence type="ECO:0000256" key="3">
    <source>
        <dbReference type="ARBA" id="ARBA00022519"/>
    </source>
</evidence>
<reference evidence="17" key="3">
    <citation type="journal article" date="2020" name="Nat. Commun.">
        <title>Inter-domain dynamics in the chaperone SurA and multi-site binding to its outer membrane protein clients.</title>
        <authorList>
            <person name="Calabrese A.N."/>
            <person name="Schiffrin B."/>
            <person name="Watson M."/>
            <person name="Karamanos T.K."/>
            <person name="Walko M."/>
            <person name="Humes J.R."/>
            <person name="Horne J.E."/>
            <person name="White P."/>
            <person name="Wilson A.J."/>
            <person name="Kalli A.C."/>
            <person name="Tuma R."/>
            <person name="Ashcroft A.E."/>
            <person name="Brockwell D.J."/>
            <person name="Radford S.E."/>
        </authorList>
    </citation>
    <scope>NUCLEOTIDE SEQUENCE</scope>
</reference>
<evidence type="ECO:0000256" key="2">
    <source>
        <dbReference type="ARBA" id="ARBA00022475"/>
    </source>
</evidence>
<dbReference type="InterPro" id="IPR052029">
    <property type="entry name" value="PpiD_chaperone"/>
</dbReference>
<evidence type="ECO:0000313" key="16">
    <source>
        <dbReference type="Proteomes" id="UP000675920"/>
    </source>
</evidence>
<feature type="transmembrane region" description="Helical" evidence="14">
    <location>
        <begin position="12"/>
        <end position="32"/>
    </location>
</feature>
<dbReference type="PANTHER" id="PTHR47529">
    <property type="entry name" value="PEPTIDYL-PROLYL CIS-TRANS ISOMERASE D"/>
    <property type="match status" value="1"/>
</dbReference>
<evidence type="ECO:0000256" key="5">
    <source>
        <dbReference type="ARBA" id="ARBA00022989"/>
    </source>
</evidence>
<evidence type="ECO:0000256" key="12">
    <source>
        <dbReference type="PROSITE-ProRule" id="PRU00278"/>
    </source>
</evidence>
<dbReference type="InterPro" id="IPR023058">
    <property type="entry name" value="PPIase_PpiC_CS"/>
</dbReference>
<dbReference type="Gene3D" id="1.10.4030.10">
    <property type="entry name" value="Porin chaperone SurA, peptide-binding domain"/>
    <property type="match status" value="1"/>
</dbReference>
<comment type="subcellular location">
    <subcellularLocation>
        <location evidence="1">Cell inner membrane</location>
        <topology evidence="1">Single-pass type II membrane protein</topology>
        <orientation evidence="1">Periplasmic side</orientation>
    </subcellularLocation>
</comment>
<protein>
    <recommendedName>
        <fullName evidence="10">Periplasmic chaperone PpiD</fullName>
    </recommendedName>
    <alternativeName>
        <fullName evidence="11">Periplasmic folding chaperone</fullName>
    </alternativeName>
</protein>
<evidence type="ECO:0000256" key="8">
    <source>
        <dbReference type="ARBA" id="ARBA00023235"/>
    </source>
</evidence>
<dbReference type="Gene3D" id="3.10.50.40">
    <property type="match status" value="1"/>
</dbReference>
<keyword evidence="16" id="KW-1185">Reference proteome</keyword>
<evidence type="ECO:0000256" key="4">
    <source>
        <dbReference type="ARBA" id="ARBA00022692"/>
    </source>
</evidence>
<dbReference type="Pfam" id="PF13624">
    <property type="entry name" value="SurA_N_3"/>
    <property type="match status" value="1"/>
</dbReference>
<evidence type="ECO:0000256" key="11">
    <source>
        <dbReference type="ARBA" id="ARBA00042775"/>
    </source>
</evidence>
<name>A0A8B6X2W2_9BURK</name>
<dbReference type="InterPro" id="IPR000297">
    <property type="entry name" value="PPIase_PpiC"/>
</dbReference>
<proteinExistence type="inferred from homology"/>
<dbReference type="InterPro" id="IPR046357">
    <property type="entry name" value="PPIase_dom_sf"/>
</dbReference>
<dbReference type="SUPFAM" id="SSF54534">
    <property type="entry name" value="FKBP-like"/>
    <property type="match status" value="1"/>
</dbReference>
<keyword evidence="5 14" id="KW-1133">Transmembrane helix</keyword>
<keyword evidence="8 12" id="KW-0413">Isomerase</keyword>
<dbReference type="OrthoDB" id="9812372at2"/>
<dbReference type="GO" id="GO:0005886">
    <property type="term" value="C:plasma membrane"/>
    <property type="evidence" value="ECO:0007669"/>
    <property type="project" value="UniProtKB-SubCell"/>
</dbReference>
<evidence type="ECO:0000313" key="17">
    <source>
        <dbReference type="RefSeq" id="WP_028311043.1"/>
    </source>
</evidence>
<dbReference type="Pfam" id="PF13616">
    <property type="entry name" value="Rotamase_3"/>
    <property type="match status" value="1"/>
</dbReference>
<dbReference type="RefSeq" id="WP_028311043.1">
    <property type="nucleotide sequence ID" value="NZ_AXWS01000008.1"/>
</dbReference>
<organism evidence="16 17">
    <name type="scientific">Derxia gummosa DSM 723</name>
    <dbReference type="NCBI Taxonomy" id="1121388"/>
    <lineage>
        <taxon>Bacteria</taxon>
        <taxon>Pseudomonadati</taxon>
        <taxon>Pseudomonadota</taxon>
        <taxon>Betaproteobacteria</taxon>
        <taxon>Burkholderiales</taxon>
        <taxon>Alcaligenaceae</taxon>
        <taxon>Derxia</taxon>
    </lineage>
</organism>
<keyword evidence="6 14" id="KW-0472">Membrane</keyword>
<feature type="region of interest" description="Disordered" evidence="13">
    <location>
        <begin position="308"/>
        <end position="328"/>
    </location>
</feature>
<evidence type="ECO:0000256" key="14">
    <source>
        <dbReference type="SAM" id="Phobius"/>
    </source>
</evidence>
<keyword evidence="4 14" id="KW-0812">Transmembrane</keyword>
<dbReference type="PROSITE" id="PS50198">
    <property type="entry name" value="PPIC_PPIASE_2"/>
    <property type="match status" value="1"/>
</dbReference>
<dbReference type="InterPro" id="IPR027304">
    <property type="entry name" value="Trigger_fact/SurA_dom_sf"/>
</dbReference>